<dbReference type="PANTHER" id="PTHR47260:SF1">
    <property type="entry name" value="UPF0644 PROTEIN PB2B4.06"/>
    <property type="match status" value="1"/>
</dbReference>
<dbReference type="OrthoDB" id="506431at2759"/>
<organism evidence="1 2">
    <name type="scientific">Delitschia confertaspora ATCC 74209</name>
    <dbReference type="NCBI Taxonomy" id="1513339"/>
    <lineage>
        <taxon>Eukaryota</taxon>
        <taxon>Fungi</taxon>
        <taxon>Dikarya</taxon>
        <taxon>Ascomycota</taxon>
        <taxon>Pezizomycotina</taxon>
        <taxon>Dothideomycetes</taxon>
        <taxon>Pleosporomycetidae</taxon>
        <taxon>Pleosporales</taxon>
        <taxon>Delitschiaceae</taxon>
        <taxon>Delitschia</taxon>
    </lineage>
</organism>
<comment type="caution">
    <text evidence="1">The sequence shown here is derived from an EMBL/GenBank/DDBJ whole genome shotgun (WGS) entry which is preliminary data.</text>
</comment>
<dbReference type="InterPro" id="IPR052061">
    <property type="entry name" value="PTE-AB_protein"/>
</dbReference>
<evidence type="ECO:0008006" key="3">
    <source>
        <dbReference type="Google" id="ProtNLM"/>
    </source>
</evidence>
<sequence>MRPLRPYPNLRLTDPFTKPLLRLGACARCSVRYKSTSSSPKRGRPFGSYLWYPLCLTLGIGAGYQLRQLACPPPLPEPGTEEDHAALELLARDIDNLDIVKSLRAEGYHLHADTPLTEARTGKAGWRELENRHIVSDDASDQKEITRTLTQQSIAGMQGLGVHRAFWNPLTRELVAVVWCGGALTGWPGLTHGGAIATMFDEAFSRAVAGPDKSLAKLWLPSWKDFTKKPLTPESIPTVELSGTLETLQGKVCVRAKASFPASAVHVSGP</sequence>
<dbReference type="PANTHER" id="PTHR47260">
    <property type="entry name" value="UPF0644 PROTEIN PB2B4.06"/>
    <property type="match status" value="1"/>
</dbReference>
<dbReference type="InterPro" id="IPR029069">
    <property type="entry name" value="HotDog_dom_sf"/>
</dbReference>
<gene>
    <name evidence="1" type="ORF">GQ43DRAFT_376975</name>
</gene>
<reference evidence="1" key="1">
    <citation type="journal article" date="2020" name="Stud. Mycol.">
        <title>101 Dothideomycetes genomes: a test case for predicting lifestyles and emergence of pathogens.</title>
        <authorList>
            <person name="Haridas S."/>
            <person name="Albert R."/>
            <person name="Binder M."/>
            <person name="Bloem J."/>
            <person name="Labutti K."/>
            <person name="Salamov A."/>
            <person name="Andreopoulos B."/>
            <person name="Baker S."/>
            <person name="Barry K."/>
            <person name="Bills G."/>
            <person name="Bluhm B."/>
            <person name="Cannon C."/>
            <person name="Castanera R."/>
            <person name="Culley D."/>
            <person name="Daum C."/>
            <person name="Ezra D."/>
            <person name="Gonzalez J."/>
            <person name="Henrissat B."/>
            <person name="Kuo A."/>
            <person name="Liang C."/>
            <person name="Lipzen A."/>
            <person name="Lutzoni F."/>
            <person name="Magnuson J."/>
            <person name="Mondo S."/>
            <person name="Nolan M."/>
            <person name="Ohm R."/>
            <person name="Pangilinan J."/>
            <person name="Park H.-J."/>
            <person name="Ramirez L."/>
            <person name="Alfaro M."/>
            <person name="Sun H."/>
            <person name="Tritt A."/>
            <person name="Yoshinaga Y."/>
            <person name="Zwiers L.-H."/>
            <person name="Turgeon B."/>
            <person name="Goodwin S."/>
            <person name="Spatafora J."/>
            <person name="Crous P."/>
            <person name="Grigoriev I."/>
        </authorList>
    </citation>
    <scope>NUCLEOTIDE SEQUENCE</scope>
    <source>
        <strain evidence="1">ATCC 74209</strain>
    </source>
</reference>
<dbReference type="Gene3D" id="3.10.129.10">
    <property type="entry name" value="Hotdog Thioesterase"/>
    <property type="match status" value="1"/>
</dbReference>
<evidence type="ECO:0000313" key="1">
    <source>
        <dbReference type="EMBL" id="KAF2199132.1"/>
    </source>
</evidence>
<dbReference type="EMBL" id="ML994094">
    <property type="protein sequence ID" value="KAF2199132.1"/>
    <property type="molecule type" value="Genomic_DNA"/>
</dbReference>
<protein>
    <recommendedName>
        <fullName evidence="3">Thioesterase domain-containing protein</fullName>
    </recommendedName>
</protein>
<dbReference type="Proteomes" id="UP000799536">
    <property type="component" value="Unassembled WGS sequence"/>
</dbReference>
<keyword evidence="2" id="KW-1185">Reference proteome</keyword>
<evidence type="ECO:0000313" key="2">
    <source>
        <dbReference type="Proteomes" id="UP000799536"/>
    </source>
</evidence>
<name>A0A9P4MQN8_9PLEO</name>
<proteinExistence type="predicted"/>
<dbReference type="AlphaFoldDB" id="A0A9P4MQN8"/>
<accession>A0A9P4MQN8</accession>
<dbReference type="SUPFAM" id="SSF54637">
    <property type="entry name" value="Thioesterase/thiol ester dehydrase-isomerase"/>
    <property type="match status" value="1"/>
</dbReference>